<dbReference type="OrthoDB" id="6262491at2759"/>
<feature type="domain" description="Anaphase-promoting complex subunit 4-like WD40" evidence="1">
    <location>
        <begin position="29"/>
        <end position="89"/>
    </location>
</feature>
<dbReference type="InterPro" id="IPR001680">
    <property type="entry name" value="WD40_rpt"/>
</dbReference>
<dbReference type="Gene3D" id="2.130.10.10">
    <property type="entry name" value="YVTN repeat-like/Quinoprotein amine dehydrogenase"/>
    <property type="match status" value="1"/>
</dbReference>
<accession>A0A9D5H430</accession>
<dbReference type="Pfam" id="PF12894">
    <property type="entry name" value="ANAPC4_WD40"/>
    <property type="match status" value="1"/>
</dbReference>
<dbReference type="PANTHER" id="PTHR47446">
    <property type="entry name" value="RING-TYPE E3 UBIQUITIN TRANSFERASE"/>
    <property type="match status" value="1"/>
</dbReference>
<evidence type="ECO:0000259" key="1">
    <source>
        <dbReference type="Pfam" id="PF12894"/>
    </source>
</evidence>
<dbReference type="EMBL" id="JAGGNH010000010">
    <property type="protein sequence ID" value="KAJ0962434.1"/>
    <property type="molecule type" value="Genomic_DNA"/>
</dbReference>
<dbReference type="InterPro" id="IPR036322">
    <property type="entry name" value="WD40_repeat_dom_sf"/>
</dbReference>
<protein>
    <recommendedName>
        <fullName evidence="1">Anaphase-promoting complex subunit 4-like WD40 domain-containing protein</fullName>
    </recommendedName>
</protein>
<dbReference type="SUPFAM" id="SSF50978">
    <property type="entry name" value="WD40 repeat-like"/>
    <property type="match status" value="1"/>
</dbReference>
<dbReference type="InterPro" id="IPR052858">
    <property type="entry name" value="E3_ubiquitin-ligase_LIN"/>
</dbReference>
<name>A0A9D5H430_9LILI</name>
<comment type="caution">
    <text evidence="2">The sequence shown here is derived from an EMBL/GenBank/DDBJ whole genome shotgun (WGS) entry which is preliminary data.</text>
</comment>
<proteinExistence type="predicted"/>
<keyword evidence="3" id="KW-1185">Reference proteome</keyword>
<evidence type="ECO:0000313" key="3">
    <source>
        <dbReference type="Proteomes" id="UP001085076"/>
    </source>
</evidence>
<dbReference type="Proteomes" id="UP001085076">
    <property type="component" value="Miscellaneous, Linkage group lg10"/>
</dbReference>
<reference evidence="2" key="2">
    <citation type="journal article" date="2022" name="Hortic Res">
        <title>The genome of Dioscorea zingiberensis sheds light on the biosynthesis, origin and evolution of the medicinally important diosgenin saponins.</title>
        <authorList>
            <person name="Li Y."/>
            <person name="Tan C."/>
            <person name="Li Z."/>
            <person name="Guo J."/>
            <person name="Li S."/>
            <person name="Chen X."/>
            <person name="Wang C."/>
            <person name="Dai X."/>
            <person name="Yang H."/>
            <person name="Song W."/>
            <person name="Hou L."/>
            <person name="Xu J."/>
            <person name="Tong Z."/>
            <person name="Xu A."/>
            <person name="Yuan X."/>
            <person name="Wang W."/>
            <person name="Yang Q."/>
            <person name="Chen L."/>
            <person name="Sun Z."/>
            <person name="Wang K."/>
            <person name="Pan B."/>
            <person name="Chen J."/>
            <person name="Bao Y."/>
            <person name="Liu F."/>
            <person name="Qi X."/>
            <person name="Gang D.R."/>
            <person name="Wen J."/>
            <person name="Li J."/>
        </authorList>
    </citation>
    <scope>NUCLEOTIDE SEQUENCE</scope>
    <source>
        <strain evidence="2">Dzin_1.0</strain>
    </source>
</reference>
<dbReference type="PANTHER" id="PTHR47446:SF2">
    <property type="entry name" value="RING-TYPE E3 UBIQUITIN TRANSFERASE"/>
    <property type="match status" value="1"/>
</dbReference>
<dbReference type="AlphaFoldDB" id="A0A9D5H430"/>
<evidence type="ECO:0000313" key="2">
    <source>
        <dbReference type="EMBL" id="KAJ0962434.1"/>
    </source>
</evidence>
<reference evidence="2" key="1">
    <citation type="submission" date="2021-03" db="EMBL/GenBank/DDBJ databases">
        <authorList>
            <person name="Li Z."/>
            <person name="Yang C."/>
        </authorList>
    </citation>
    <scope>NUCLEOTIDE SEQUENCE</scope>
    <source>
        <strain evidence="2">Dzin_1.0</strain>
        <tissue evidence="2">Leaf</tissue>
    </source>
</reference>
<dbReference type="InterPro" id="IPR015943">
    <property type="entry name" value="WD40/YVTN_repeat-like_dom_sf"/>
</dbReference>
<gene>
    <name evidence="2" type="ORF">J5N97_030262</name>
</gene>
<dbReference type="SMART" id="SM00320">
    <property type="entry name" value="WD40"/>
    <property type="match status" value="1"/>
</dbReference>
<dbReference type="InterPro" id="IPR024977">
    <property type="entry name" value="Apc4-like_WD40_dom"/>
</dbReference>
<sequence length="117" mass="12739">MLQVWNASNYNLVGSLPTTMDVRSIVTNAELLYLGGKMGTVEIRSREKLNEVLTLQTGTSGKVQCMAIDSDGELLVVGTSDGKIQVLDFAGIPDPMFDIPIFCANFFTIPRLSIIVL</sequence>
<organism evidence="2 3">
    <name type="scientific">Dioscorea zingiberensis</name>
    <dbReference type="NCBI Taxonomy" id="325984"/>
    <lineage>
        <taxon>Eukaryota</taxon>
        <taxon>Viridiplantae</taxon>
        <taxon>Streptophyta</taxon>
        <taxon>Embryophyta</taxon>
        <taxon>Tracheophyta</taxon>
        <taxon>Spermatophyta</taxon>
        <taxon>Magnoliopsida</taxon>
        <taxon>Liliopsida</taxon>
        <taxon>Dioscoreales</taxon>
        <taxon>Dioscoreaceae</taxon>
        <taxon>Dioscorea</taxon>
    </lineage>
</organism>